<name>A0AAW8Q021_VIBPH</name>
<dbReference type="EMBL" id="JAUHGG010000003">
    <property type="protein sequence ID" value="MDS1821626.1"/>
    <property type="molecule type" value="Genomic_DNA"/>
</dbReference>
<accession>A0AAW8Q021</accession>
<feature type="transmembrane region" description="Helical" evidence="1">
    <location>
        <begin position="128"/>
        <end position="147"/>
    </location>
</feature>
<keyword evidence="1" id="KW-0812">Transmembrane</keyword>
<gene>
    <name evidence="2" type="ORF">QX249_13210</name>
</gene>
<keyword evidence="1" id="KW-1133">Transmembrane helix</keyword>
<comment type="caution">
    <text evidence="2">The sequence shown here is derived from an EMBL/GenBank/DDBJ whole genome shotgun (WGS) entry which is preliminary data.</text>
</comment>
<reference evidence="2" key="1">
    <citation type="submission" date="2023-06" db="EMBL/GenBank/DDBJ databases">
        <title>Genomic Diversity of Vibrio spp. and Metagenomic Analysis of Pathogens in Florida Gulf Coastal Waters Following Hurricane Ian.</title>
        <authorList>
            <person name="Brumfield K.D."/>
        </authorList>
    </citation>
    <scope>NUCLEOTIDE SEQUENCE</scope>
    <source>
        <strain evidence="2">WBS2B-138</strain>
    </source>
</reference>
<proteinExistence type="predicted"/>
<feature type="transmembrane region" description="Helical" evidence="1">
    <location>
        <begin position="103"/>
        <end position="122"/>
    </location>
</feature>
<dbReference type="Proteomes" id="UP001253193">
    <property type="component" value="Unassembled WGS sequence"/>
</dbReference>
<keyword evidence="1" id="KW-0472">Membrane</keyword>
<sequence length="156" mass="17479">MFNSIKARLGFSISKQIKFVVALNRQRLNHPNANPSGWLSNLQGEFPYICKVLLHKLREGETFEEAIEGTLEDLLSPYALGSIENSGINSDFCKVLIAHNQHFARRVLVSLILLLVGLFGVLFGYFQFMLFSGVTLLAISFVSTPVARLHTIKKLL</sequence>
<evidence type="ECO:0000256" key="1">
    <source>
        <dbReference type="SAM" id="Phobius"/>
    </source>
</evidence>
<dbReference type="RefSeq" id="WP_311020538.1">
    <property type="nucleotide sequence ID" value="NZ_JAUHGG010000003.1"/>
</dbReference>
<protein>
    <submittedName>
        <fullName evidence="2">Uncharacterized protein</fullName>
    </submittedName>
</protein>
<organism evidence="2 3">
    <name type="scientific">Vibrio parahaemolyticus</name>
    <dbReference type="NCBI Taxonomy" id="670"/>
    <lineage>
        <taxon>Bacteria</taxon>
        <taxon>Pseudomonadati</taxon>
        <taxon>Pseudomonadota</taxon>
        <taxon>Gammaproteobacteria</taxon>
        <taxon>Vibrionales</taxon>
        <taxon>Vibrionaceae</taxon>
        <taxon>Vibrio</taxon>
    </lineage>
</organism>
<evidence type="ECO:0000313" key="2">
    <source>
        <dbReference type="EMBL" id="MDS1821626.1"/>
    </source>
</evidence>
<evidence type="ECO:0000313" key="3">
    <source>
        <dbReference type="Proteomes" id="UP001253193"/>
    </source>
</evidence>
<dbReference type="AlphaFoldDB" id="A0AAW8Q021"/>